<sequence>MTIPAEKIFNEIQTLSNENPDSVLNFEEQKEMAAQLLEQQRKHVTVMQAINEQMKQLAENKEYAVEQIRQLKTDFNTIFDKYKQEYSLLKEILLTLQVSYDTERFIAKRSLITENEKIISSIMNEA</sequence>
<dbReference type="Proteomes" id="UP000316316">
    <property type="component" value="Unassembled WGS sequence"/>
</dbReference>
<accession>A0A7Y7MNM2</accession>
<dbReference type="Pfam" id="PF11360">
    <property type="entry name" value="DUF3110"/>
    <property type="match status" value="1"/>
</dbReference>
<reference evidence="2 3" key="1">
    <citation type="submission" date="2017-10" db="EMBL/GenBank/DDBJ databases">
        <title>FDA dAtabase for Regulatory Grade micrObial Sequences (FDA-ARGOS): Supporting development and validation of Infectious Disease Dx tests.</title>
        <authorList>
            <person name="Campos J."/>
            <person name="Goldberg B."/>
            <person name="Tallon L.J."/>
            <person name="Sadzewicz L."/>
            <person name="Sengamalay N."/>
            <person name="Ott S."/>
            <person name="Godinez A."/>
            <person name="Nagaraj S."/>
            <person name="Vyas G."/>
            <person name="Aluvathingal J."/>
            <person name="Nadendla S."/>
            <person name="Geyer C."/>
            <person name="Nandy P."/>
            <person name="Hobson J."/>
            <person name="Sichtig H."/>
        </authorList>
    </citation>
    <scope>NUCLEOTIDE SEQUENCE [LARGE SCALE GENOMIC DNA]</scope>
    <source>
        <strain evidence="2 3">FDAARGOS_185</strain>
    </source>
</reference>
<feature type="coiled-coil region" evidence="1">
    <location>
        <begin position="47"/>
        <end position="74"/>
    </location>
</feature>
<dbReference type="EMBL" id="PDXQ01000002">
    <property type="protein sequence ID" value="TRZ28246.1"/>
    <property type="molecule type" value="Genomic_DNA"/>
</dbReference>
<gene>
    <name evidence="2" type="ORF">AUF17_16065</name>
</gene>
<organism evidence="2 3">
    <name type="scientific">Enterococcus avium</name>
    <name type="common">Streptococcus avium</name>
    <dbReference type="NCBI Taxonomy" id="33945"/>
    <lineage>
        <taxon>Bacteria</taxon>
        <taxon>Bacillati</taxon>
        <taxon>Bacillota</taxon>
        <taxon>Bacilli</taxon>
        <taxon>Lactobacillales</taxon>
        <taxon>Enterococcaceae</taxon>
        <taxon>Enterococcus</taxon>
    </lineage>
</organism>
<evidence type="ECO:0000256" key="1">
    <source>
        <dbReference type="SAM" id="Coils"/>
    </source>
</evidence>
<evidence type="ECO:0000313" key="2">
    <source>
        <dbReference type="EMBL" id="TRZ28246.1"/>
    </source>
</evidence>
<proteinExistence type="predicted"/>
<comment type="caution">
    <text evidence="2">The sequence shown here is derived from an EMBL/GenBank/DDBJ whole genome shotgun (WGS) entry which is preliminary data.</text>
</comment>
<evidence type="ECO:0000313" key="3">
    <source>
        <dbReference type="Proteomes" id="UP000316316"/>
    </source>
</evidence>
<dbReference type="RefSeq" id="WP_016178085.1">
    <property type="nucleotide sequence ID" value="NZ_CAAKOH010000155.1"/>
</dbReference>
<dbReference type="AlphaFoldDB" id="A0A7Y7MNM2"/>
<name>A0A7Y7MNM2_ENTAV</name>
<protein>
    <submittedName>
        <fullName evidence="2">DUF3110 domain-containing protein</fullName>
    </submittedName>
</protein>
<keyword evidence="1" id="KW-0175">Coiled coil</keyword>
<dbReference type="InterPro" id="IPR021503">
    <property type="entry name" value="DUF3110"/>
</dbReference>